<organism evidence="2 3">
    <name type="scientific">Desmonostoc muscorum LEGE 12446</name>
    <dbReference type="NCBI Taxonomy" id="1828758"/>
    <lineage>
        <taxon>Bacteria</taxon>
        <taxon>Bacillati</taxon>
        <taxon>Cyanobacteriota</taxon>
        <taxon>Cyanophyceae</taxon>
        <taxon>Nostocales</taxon>
        <taxon>Nostocaceae</taxon>
        <taxon>Desmonostoc</taxon>
    </lineage>
</organism>
<comment type="caution">
    <text evidence="2">The sequence shown here is derived from an EMBL/GenBank/DDBJ whole genome shotgun (WGS) entry which is preliminary data.</text>
</comment>
<gene>
    <name evidence="2" type="ORF">IQ276_29815</name>
</gene>
<dbReference type="Pfam" id="PF13340">
    <property type="entry name" value="DUF4096"/>
    <property type="match status" value="1"/>
</dbReference>
<name>A0A8J7AIR8_DESMC</name>
<dbReference type="InterPro" id="IPR025161">
    <property type="entry name" value="IS402-like_dom"/>
</dbReference>
<dbReference type="Proteomes" id="UP000622533">
    <property type="component" value="Unassembled WGS sequence"/>
</dbReference>
<dbReference type="RefSeq" id="WP_193922221.1">
    <property type="nucleotide sequence ID" value="NZ_JADEXS020000001.1"/>
</dbReference>
<dbReference type="InterPro" id="IPR052909">
    <property type="entry name" value="Transposase_6_like"/>
</dbReference>
<sequence length="116" mass="13390">MAGRFEGLSDLEWKLFEDIFPVESEKRGKGMPHAPYRHVLNSLLYILITGCRWCDLPRGDTWASKSSSHRWLKRWRSDGTFEYLQARVLAIANEKGLINWEFGAVDGSFSPWEGRG</sequence>
<protein>
    <submittedName>
        <fullName evidence="2">Transposase</fullName>
    </submittedName>
</protein>
<dbReference type="EMBL" id="JADEXS010000609">
    <property type="protein sequence ID" value="MBE9026467.1"/>
    <property type="molecule type" value="Genomic_DNA"/>
</dbReference>
<dbReference type="PANTHER" id="PTHR46637:SF1">
    <property type="entry name" value="BLL5188 PROTEIN"/>
    <property type="match status" value="1"/>
</dbReference>
<keyword evidence="3" id="KW-1185">Reference proteome</keyword>
<accession>A0A8J7AIR8</accession>
<evidence type="ECO:0000259" key="1">
    <source>
        <dbReference type="Pfam" id="PF13340"/>
    </source>
</evidence>
<dbReference type="AlphaFoldDB" id="A0A8J7AIR8"/>
<evidence type="ECO:0000313" key="3">
    <source>
        <dbReference type="Proteomes" id="UP000622533"/>
    </source>
</evidence>
<feature type="domain" description="Insertion element IS402-like" evidence="1">
    <location>
        <begin position="8"/>
        <end position="83"/>
    </location>
</feature>
<reference evidence="2" key="1">
    <citation type="submission" date="2020-10" db="EMBL/GenBank/DDBJ databases">
        <authorList>
            <person name="Castelo-Branco R."/>
            <person name="Eusebio N."/>
            <person name="Adriana R."/>
            <person name="Vieira A."/>
            <person name="Brugerolle De Fraissinette N."/>
            <person name="Rezende De Castro R."/>
            <person name="Schneider M.P."/>
            <person name="Vasconcelos V."/>
            <person name="Leao P.N."/>
        </authorList>
    </citation>
    <scope>NUCLEOTIDE SEQUENCE</scope>
    <source>
        <strain evidence="2">LEGE 12446</strain>
    </source>
</reference>
<evidence type="ECO:0000313" key="2">
    <source>
        <dbReference type="EMBL" id="MBE9026467.1"/>
    </source>
</evidence>
<proteinExistence type="predicted"/>
<dbReference type="PANTHER" id="PTHR46637">
    <property type="entry name" value="TIS1421-TRANSPOSASE PROTEIN A"/>
    <property type="match status" value="1"/>
</dbReference>